<evidence type="ECO:0000256" key="1">
    <source>
        <dbReference type="SAM" id="Phobius"/>
    </source>
</evidence>
<keyword evidence="1" id="KW-1133">Transmembrane helix</keyword>
<accession>A0A8B7BQW4</accession>
<dbReference type="KEGG" id="pda:103702732"/>
<keyword evidence="1" id="KW-0472">Membrane</keyword>
<reference evidence="3" key="2">
    <citation type="submission" date="2025-08" db="UniProtKB">
        <authorList>
            <consortium name="RefSeq"/>
        </authorList>
    </citation>
    <scope>IDENTIFICATION</scope>
    <source>
        <tissue evidence="3">Young leaves</tissue>
    </source>
</reference>
<gene>
    <name evidence="3" type="primary">LOC103702732</name>
</gene>
<dbReference type="GeneID" id="103702732"/>
<proteinExistence type="predicted"/>
<dbReference type="AlphaFoldDB" id="A0A8B7BQW4"/>
<dbReference type="PANTHER" id="PTHR35278">
    <property type="entry name" value="TRANSMEMBRANE PROTEIN-RELATED"/>
    <property type="match status" value="1"/>
</dbReference>
<evidence type="ECO:0000313" key="3">
    <source>
        <dbReference type="RefSeq" id="XP_008783506.1"/>
    </source>
</evidence>
<protein>
    <submittedName>
        <fullName evidence="3">Uncharacterized protein LOC103702732</fullName>
    </submittedName>
</protein>
<evidence type="ECO:0000313" key="2">
    <source>
        <dbReference type="Proteomes" id="UP000228380"/>
    </source>
</evidence>
<sequence length="231" mass="26791">MGNIVGSFVSGFIKVVGDLLGAPLDFLSGKSCSSVCGSTWDLVCYIENFCIANLLKLLAVLVLLYLVLLFFYLLYKLGICHCIGMGMCKMLWACLTSCLSICKYGCMSLWHKSKNLKRMNEEHLRDIDDSYDSTTSNDDLEGTTSYTHKPRSLEFRKLFSERSRERRRIHLERSLRPRSHRIRVGISYMNSNERDPRKHHRHADALHNIKVTHTSKFVQKANPKRIHYRKW</sequence>
<reference evidence="2" key="1">
    <citation type="journal article" date="2019" name="Nat. Commun.">
        <title>Genome-wide association mapping of date palm fruit traits.</title>
        <authorList>
            <person name="Hazzouri K.M."/>
            <person name="Gros-Balthazard M."/>
            <person name="Flowers J.M."/>
            <person name="Copetti D."/>
            <person name="Lemansour A."/>
            <person name="Lebrun M."/>
            <person name="Masmoudi K."/>
            <person name="Ferrand S."/>
            <person name="Dhar M.I."/>
            <person name="Fresquez Z.A."/>
            <person name="Rosas U."/>
            <person name="Zhang J."/>
            <person name="Talag J."/>
            <person name="Lee S."/>
            <person name="Kudrna D."/>
            <person name="Powell R.F."/>
            <person name="Leitch I.J."/>
            <person name="Krueger R.R."/>
            <person name="Wing R.A."/>
            <person name="Amiri K.M.A."/>
            <person name="Purugganan M.D."/>
        </authorList>
    </citation>
    <scope>NUCLEOTIDE SEQUENCE [LARGE SCALE GENOMIC DNA]</scope>
    <source>
        <strain evidence="2">cv. Khalas</strain>
    </source>
</reference>
<dbReference type="Proteomes" id="UP000228380">
    <property type="component" value="Chromosome 1"/>
</dbReference>
<name>A0A8B7BQW4_PHODC</name>
<dbReference type="PANTHER" id="PTHR35278:SF1">
    <property type="entry name" value="F8K7.16"/>
    <property type="match status" value="1"/>
</dbReference>
<keyword evidence="2" id="KW-1185">Reference proteome</keyword>
<feature type="transmembrane region" description="Helical" evidence="1">
    <location>
        <begin position="54"/>
        <end position="75"/>
    </location>
</feature>
<organism evidence="2 3">
    <name type="scientific">Phoenix dactylifera</name>
    <name type="common">Date palm</name>
    <dbReference type="NCBI Taxonomy" id="42345"/>
    <lineage>
        <taxon>Eukaryota</taxon>
        <taxon>Viridiplantae</taxon>
        <taxon>Streptophyta</taxon>
        <taxon>Embryophyta</taxon>
        <taxon>Tracheophyta</taxon>
        <taxon>Spermatophyta</taxon>
        <taxon>Magnoliopsida</taxon>
        <taxon>Liliopsida</taxon>
        <taxon>Arecaceae</taxon>
        <taxon>Coryphoideae</taxon>
        <taxon>Phoeniceae</taxon>
        <taxon>Phoenix</taxon>
    </lineage>
</organism>
<dbReference type="RefSeq" id="XP_008783506.1">
    <property type="nucleotide sequence ID" value="XM_008785284.1"/>
</dbReference>
<dbReference type="OrthoDB" id="1916120at2759"/>
<keyword evidence="1" id="KW-0812">Transmembrane</keyword>